<keyword evidence="6" id="KW-0456">Lyase</keyword>
<gene>
    <name evidence="10" type="ORF">HP555_07015</name>
</gene>
<dbReference type="GO" id="GO:0004016">
    <property type="term" value="F:adenylate cyclase activity"/>
    <property type="evidence" value="ECO:0007669"/>
    <property type="project" value="UniProtKB-ARBA"/>
</dbReference>
<dbReference type="Gene3D" id="3.40.50.2300">
    <property type="match status" value="1"/>
</dbReference>
<dbReference type="PROSITE" id="PS50125">
    <property type="entry name" value="GUANYLATE_CYCLASE_2"/>
    <property type="match status" value="1"/>
</dbReference>
<feature type="modified residue" description="4-aspartylphosphate" evidence="7">
    <location>
        <position position="56"/>
    </location>
</feature>
<evidence type="ECO:0000256" key="7">
    <source>
        <dbReference type="PROSITE-ProRule" id="PRU00169"/>
    </source>
</evidence>
<evidence type="ECO:0000256" key="6">
    <source>
        <dbReference type="ARBA" id="ARBA00023239"/>
    </source>
</evidence>
<organism evidence="10 11">
    <name type="scientific">Desulfobulbus oligotrophicus</name>
    <dbReference type="NCBI Taxonomy" id="1909699"/>
    <lineage>
        <taxon>Bacteria</taxon>
        <taxon>Pseudomonadati</taxon>
        <taxon>Thermodesulfobacteriota</taxon>
        <taxon>Desulfobulbia</taxon>
        <taxon>Desulfobulbales</taxon>
        <taxon>Desulfobulbaceae</taxon>
        <taxon>Desulfobulbus</taxon>
    </lineage>
</organism>
<dbReference type="Pfam" id="PF00211">
    <property type="entry name" value="Guanylate_cyc"/>
    <property type="match status" value="1"/>
</dbReference>
<dbReference type="Proteomes" id="UP000596092">
    <property type="component" value="Chromosome"/>
</dbReference>
<keyword evidence="4" id="KW-1133">Transmembrane helix</keyword>
<dbReference type="InterPro" id="IPR050401">
    <property type="entry name" value="Cyclic_nucleotide_synthase"/>
</dbReference>
<dbReference type="RefSeq" id="WP_199260934.1">
    <property type="nucleotide sequence ID" value="NZ_CP054140.1"/>
</dbReference>
<keyword evidence="2" id="KW-0812">Transmembrane</keyword>
<evidence type="ECO:0000256" key="2">
    <source>
        <dbReference type="ARBA" id="ARBA00022692"/>
    </source>
</evidence>
<dbReference type="GO" id="GO:0000160">
    <property type="term" value="P:phosphorelay signal transduction system"/>
    <property type="evidence" value="ECO:0007669"/>
    <property type="project" value="InterPro"/>
</dbReference>
<comment type="subcellular location">
    <subcellularLocation>
        <location evidence="1">Membrane</location>
    </subcellularLocation>
</comment>
<dbReference type="GO" id="GO:0000166">
    <property type="term" value="F:nucleotide binding"/>
    <property type="evidence" value="ECO:0007669"/>
    <property type="project" value="UniProtKB-KW"/>
</dbReference>
<dbReference type="InterPro" id="IPR029787">
    <property type="entry name" value="Nucleotide_cyclase"/>
</dbReference>
<protein>
    <submittedName>
        <fullName evidence="10">Response regulator</fullName>
    </submittedName>
</protein>
<evidence type="ECO:0000256" key="3">
    <source>
        <dbReference type="ARBA" id="ARBA00022741"/>
    </source>
</evidence>
<name>A0A7T6AQD8_9BACT</name>
<sequence>MPDRPASILVVDDSLINRKILYNLLSKAGYEVGLVGGGKEALAEIAQKRPDLLLLDILMPEMDGLELCRLLKKHPATSEIPIIFISSLDNTSDKVNGFAAGGVDYITKPFQPSEVLARISTHLKICRLQRQLTEKNRQLELEKQKSEALLLNVLPAQVAAELMEKGSCTPQHYAEVTVCFVDIVGFTSAATLLPPETLISELNDLFTAFDQITEANLCERMKTIGDAYLYVAGLPEPNQYHAQHAATAALEMIAYLTRRNETANHRWEVRIGIHTGPVIGGIVGTKKYLYDIFGDTVNTAARLQTLSEPMRINASHAVRSRLNRDFCFSCSAEVNMKGKGFQLTCFLEGEKQH</sequence>
<dbReference type="SUPFAM" id="SSF55073">
    <property type="entry name" value="Nucleotide cyclase"/>
    <property type="match status" value="1"/>
</dbReference>
<keyword evidence="5" id="KW-0472">Membrane</keyword>
<dbReference type="PROSITE" id="PS50110">
    <property type="entry name" value="RESPONSE_REGULATORY"/>
    <property type="match status" value="1"/>
</dbReference>
<dbReference type="InterPro" id="IPR001789">
    <property type="entry name" value="Sig_transdc_resp-reg_receiver"/>
</dbReference>
<feature type="domain" description="Guanylate cyclase" evidence="9">
    <location>
        <begin position="177"/>
        <end position="304"/>
    </location>
</feature>
<dbReference type="EMBL" id="CP054140">
    <property type="protein sequence ID" value="QQG65633.1"/>
    <property type="molecule type" value="Genomic_DNA"/>
</dbReference>
<evidence type="ECO:0000313" key="11">
    <source>
        <dbReference type="Proteomes" id="UP000596092"/>
    </source>
</evidence>
<reference evidence="10 11" key="1">
    <citation type="submission" date="2020-05" db="EMBL/GenBank/DDBJ databases">
        <title>Complete genome of Desulfobulbus oligotrophicus.</title>
        <authorList>
            <person name="Podar M."/>
        </authorList>
    </citation>
    <scope>NUCLEOTIDE SEQUENCE [LARGE SCALE GENOMIC DNA]</scope>
    <source>
        <strain evidence="10 11">Prop6</strain>
    </source>
</reference>
<accession>A0A7T6AQD8</accession>
<dbReference type="SMART" id="SM00044">
    <property type="entry name" value="CYCc"/>
    <property type="match status" value="1"/>
</dbReference>
<evidence type="ECO:0000256" key="5">
    <source>
        <dbReference type="ARBA" id="ARBA00023136"/>
    </source>
</evidence>
<feature type="domain" description="Response regulatory" evidence="8">
    <location>
        <begin position="7"/>
        <end position="123"/>
    </location>
</feature>
<keyword evidence="3" id="KW-0547">Nucleotide-binding</keyword>
<dbReference type="AlphaFoldDB" id="A0A7T6AQD8"/>
<dbReference type="InterPro" id="IPR011006">
    <property type="entry name" value="CheY-like_superfamily"/>
</dbReference>
<dbReference type="SUPFAM" id="SSF52172">
    <property type="entry name" value="CheY-like"/>
    <property type="match status" value="1"/>
</dbReference>
<dbReference type="SMART" id="SM00448">
    <property type="entry name" value="REC"/>
    <property type="match status" value="1"/>
</dbReference>
<evidence type="ECO:0000259" key="8">
    <source>
        <dbReference type="PROSITE" id="PS50110"/>
    </source>
</evidence>
<dbReference type="GO" id="GO:0009190">
    <property type="term" value="P:cyclic nucleotide biosynthetic process"/>
    <property type="evidence" value="ECO:0007669"/>
    <property type="project" value="InterPro"/>
</dbReference>
<dbReference type="InterPro" id="IPR001054">
    <property type="entry name" value="A/G_cyclase"/>
</dbReference>
<dbReference type="Gene3D" id="3.30.70.1230">
    <property type="entry name" value="Nucleotide cyclase"/>
    <property type="match status" value="1"/>
</dbReference>
<dbReference type="KEGG" id="dog:HP555_07015"/>
<keyword evidence="11" id="KW-1185">Reference proteome</keyword>
<evidence type="ECO:0000313" key="10">
    <source>
        <dbReference type="EMBL" id="QQG65633.1"/>
    </source>
</evidence>
<evidence type="ECO:0000256" key="4">
    <source>
        <dbReference type="ARBA" id="ARBA00022989"/>
    </source>
</evidence>
<dbReference type="GO" id="GO:0016020">
    <property type="term" value="C:membrane"/>
    <property type="evidence" value="ECO:0007669"/>
    <property type="project" value="UniProtKB-SubCell"/>
</dbReference>
<dbReference type="CDD" id="cd07302">
    <property type="entry name" value="CHD"/>
    <property type="match status" value="1"/>
</dbReference>
<evidence type="ECO:0000259" key="9">
    <source>
        <dbReference type="PROSITE" id="PS50125"/>
    </source>
</evidence>
<dbReference type="PANTHER" id="PTHR11920">
    <property type="entry name" value="GUANYLYL CYCLASE"/>
    <property type="match status" value="1"/>
</dbReference>
<proteinExistence type="predicted"/>
<dbReference type="CDD" id="cd19920">
    <property type="entry name" value="REC_PA4781-like"/>
    <property type="match status" value="1"/>
</dbReference>
<dbReference type="PANTHER" id="PTHR11920:SF335">
    <property type="entry name" value="GUANYLATE CYCLASE"/>
    <property type="match status" value="1"/>
</dbReference>
<keyword evidence="7" id="KW-0597">Phosphoprotein</keyword>
<evidence type="ECO:0000256" key="1">
    <source>
        <dbReference type="ARBA" id="ARBA00004370"/>
    </source>
</evidence>
<dbReference type="Pfam" id="PF00072">
    <property type="entry name" value="Response_reg"/>
    <property type="match status" value="1"/>
</dbReference>